<evidence type="ECO:0000313" key="3">
    <source>
        <dbReference type="EMBL" id="RUO46831.1"/>
    </source>
</evidence>
<comment type="caution">
    <text evidence="3">The sequence shown here is derived from an EMBL/GenBank/DDBJ whole genome shotgun (WGS) entry which is preliminary data.</text>
</comment>
<dbReference type="GO" id="GO:0097367">
    <property type="term" value="F:carbohydrate derivative binding"/>
    <property type="evidence" value="ECO:0007669"/>
    <property type="project" value="InterPro"/>
</dbReference>
<evidence type="ECO:0000313" key="4">
    <source>
        <dbReference type="Proteomes" id="UP000286678"/>
    </source>
</evidence>
<keyword evidence="3" id="KW-0808">Transferase</keyword>
<dbReference type="InterPro" id="IPR046348">
    <property type="entry name" value="SIS_dom_sf"/>
</dbReference>
<dbReference type="GO" id="GO:1901135">
    <property type="term" value="P:carbohydrate derivative metabolic process"/>
    <property type="evidence" value="ECO:0007669"/>
    <property type="project" value="InterPro"/>
</dbReference>
<dbReference type="Proteomes" id="UP000286678">
    <property type="component" value="Unassembled WGS sequence"/>
</dbReference>
<dbReference type="CDD" id="cd05009">
    <property type="entry name" value="SIS_GlmS_GlmD_2"/>
    <property type="match status" value="1"/>
</dbReference>
<dbReference type="InterPro" id="IPR035466">
    <property type="entry name" value="GlmS/AgaS_SIS"/>
</dbReference>
<dbReference type="GO" id="GO:0008483">
    <property type="term" value="F:transaminase activity"/>
    <property type="evidence" value="ECO:0007669"/>
    <property type="project" value="UniProtKB-KW"/>
</dbReference>
<dbReference type="CDD" id="cd05008">
    <property type="entry name" value="SIS_GlmS_GlmD_1"/>
    <property type="match status" value="1"/>
</dbReference>
<keyword evidence="3" id="KW-0032">Aminotransferase</keyword>
<organism evidence="3 4">
    <name type="scientific">Pseudidiomarina aquimaris</name>
    <dbReference type="NCBI Taxonomy" id="641841"/>
    <lineage>
        <taxon>Bacteria</taxon>
        <taxon>Pseudomonadati</taxon>
        <taxon>Pseudomonadota</taxon>
        <taxon>Gammaproteobacteria</taxon>
        <taxon>Alteromonadales</taxon>
        <taxon>Idiomarinaceae</taxon>
        <taxon>Pseudidiomarina</taxon>
    </lineage>
</organism>
<dbReference type="PANTHER" id="PTHR10937">
    <property type="entry name" value="GLUCOSAMINE--FRUCTOSE-6-PHOSPHATE AMINOTRANSFERASE, ISOMERIZING"/>
    <property type="match status" value="1"/>
</dbReference>
<dbReference type="NCBIfam" id="NF046059">
    <property type="entry name" value="NagB_SO3506"/>
    <property type="match status" value="1"/>
</dbReference>
<dbReference type="SUPFAM" id="SSF53697">
    <property type="entry name" value="SIS domain"/>
    <property type="match status" value="1"/>
</dbReference>
<dbReference type="Gene3D" id="3.40.50.10490">
    <property type="entry name" value="Glucose-6-phosphate isomerase like protein, domain 1"/>
    <property type="match status" value="2"/>
</dbReference>
<dbReference type="RefSeq" id="WP_126834209.1">
    <property type="nucleotide sequence ID" value="NZ_PIPT01000007.1"/>
</dbReference>
<protein>
    <submittedName>
        <fullName evidence="3">Glutamine--fructose-6-phosphate aminotransferase</fullName>
    </submittedName>
</protein>
<evidence type="ECO:0000259" key="2">
    <source>
        <dbReference type="PROSITE" id="PS51464"/>
    </source>
</evidence>
<dbReference type="AlphaFoldDB" id="A0A432XDL6"/>
<proteinExistence type="predicted"/>
<gene>
    <name evidence="3" type="ORF">CWE21_09500</name>
</gene>
<dbReference type="Pfam" id="PF01380">
    <property type="entry name" value="SIS"/>
    <property type="match status" value="2"/>
</dbReference>
<name>A0A432XDL6_9GAMM</name>
<feature type="domain" description="SIS" evidence="2">
    <location>
        <begin position="31"/>
        <end position="182"/>
    </location>
</feature>
<sequence>MTESRMQIEAQATPAIIRAQLAANAPICEQLGAELRQQPPTGIMMIGRGTSDHAGVFAKYLFEVEAHTPVFAAAPSVAGVYDSQLQLNGYLAICISQSGQSPDIVEQAKRAKAGGARLVAIVNVTDSPLAQLADTVLPLHAGPELAVAATKSYLASLSALSQICASWQQDQALKDALNALPEQLEQTQRAPACLHAEQLQDLRHCVVLGRGFGYAIAREIALKLKEVLGIHAEAFSSAEFLHGPVTLVERHLTVFNVHIHDEGSDMHRRQLADIKKRGAHLVQMPATETLHPRLQPLAVMQRFYLDIEHAARQLGLNPDAPPGLKKVTETH</sequence>
<keyword evidence="1" id="KW-0677">Repeat</keyword>
<dbReference type="InterPro" id="IPR001347">
    <property type="entry name" value="SIS_dom"/>
</dbReference>
<dbReference type="OrthoDB" id="9761808at2"/>
<accession>A0A432XDL6</accession>
<dbReference type="PROSITE" id="PS51464">
    <property type="entry name" value="SIS"/>
    <property type="match status" value="2"/>
</dbReference>
<feature type="domain" description="SIS" evidence="2">
    <location>
        <begin position="195"/>
        <end position="321"/>
    </location>
</feature>
<dbReference type="EMBL" id="PIPT01000007">
    <property type="protein sequence ID" value="RUO46831.1"/>
    <property type="molecule type" value="Genomic_DNA"/>
</dbReference>
<dbReference type="InterPro" id="IPR035490">
    <property type="entry name" value="GlmS/FrlB_SIS"/>
</dbReference>
<reference evidence="4" key="1">
    <citation type="journal article" date="2018" name="Front. Microbiol.">
        <title>Genome-Based Analysis Reveals the Taxonomy and Diversity of the Family Idiomarinaceae.</title>
        <authorList>
            <person name="Liu Y."/>
            <person name="Lai Q."/>
            <person name="Shao Z."/>
        </authorList>
    </citation>
    <scope>NUCLEOTIDE SEQUENCE [LARGE SCALE GENOMIC DNA]</scope>
    <source>
        <strain evidence="4">SW15</strain>
    </source>
</reference>
<keyword evidence="4" id="KW-1185">Reference proteome</keyword>
<evidence type="ECO:0000256" key="1">
    <source>
        <dbReference type="ARBA" id="ARBA00022737"/>
    </source>
</evidence>
<dbReference type="PANTHER" id="PTHR10937:SF8">
    <property type="entry name" value="AMINOTRANSFERASE-RELATED"/>
    <property type="match status" value="1"/>
</dbReference>